<evidence type="ECO:0000256" key="1">
    <source>
        <dbReference type="SAM" id="MobiDB-lite"/>
    </source>
</evidence>
<feature type="region of interest" description="Disordered" evidence="1">
    <location>
        <begin position="389"/>
        <end position="412"/>
    </location>
</feature>
<gene>
    <name evidence="3" type="ORF">ACFOEN_08120</name>
</gene>
<protein>
    <recommendedName>
        <fullName evidence="5">DUF4412 domain-containing protein</fullName>
    </recommendedName>
</protein>
<evidence type="ECO:0000313" key="4">
    <source>
        <dbReference type="Proteomes" id="UP001595556"/>
    </source>
</evidence>
<feature type="compositionally biased region" description="Pro residues" evidence="1">
    <location>
        <begin position="394"/>
        <end position="405"/>
    </location>
</feature>
<feature type="region of interest" description="Disordered" evidence="1">
    <location>
        <begin position="192"/>
        <end position="219"/>
    </location>
</feature>
<dbReference type="EMBL" id="JBHRTI010000004">
    <property type="protein sequence ID" value="MFC3147605.1"/>
    <property type="molecule type" value="Genomic_DNA"/>
</dbReference>
<dbReference type="Proteomes" id="UP001595556">
    <property type="component" value="Unassembled WGS sequence"/>
</dbReference>
<keyword evidence="2" id="KW-0732">Signal</keyword>
<comment type="caution">
    <text evidence="3">The sequence shown here is derived from an EMBL/GenBank/DDBJ whole genome shotgun (WGS) entry which is preliminary data.</text>
</comment>
<evidence type="ECO:0008006" key="5">
    <source>
        <dbReference type="Google" id="ProtNLM"/>
    </source>
</evidence>
<proteinExistence type="predicted"/>
<feature type="signal peptide" evidence="2">
    <location>
        <begin position="1"/>
        <end position="32"/>
    </location>
</feature>
<evidence type="ECO:0000313" key="3">
    <source>
        <dbReference type="EMBL" id="MFC3147605.1"/>
    </source>
</evidence>
<feature type="compositionally biased region" description="Low complexity" evidence="1">
    <location>
        <begin position="197"/>
        <end position="219"/>
    </location>
</feature>
<reference evidence="4" key="1">
    <citation type="journal article" date="2019" name="Int. J. Syst. Evol. Microbiol.">
        <title>The Global Catalogue of Microorganisms (GCM) 10K type strain sequencing project: providing services to taxonomists for standard genome sequencing and annotation.</title>
        <authorList>
            <consortium name="The Broad Institute Genomics Platform"/>
            <consortium name="The Broad Institute Genome Sequencing Center for Infectious Disease"/>
            <person name="Wu L."/>
            <person name="Ma J."/>
        </authorList>
    </citation>
    <scope>NUCLEOTIDE SEQUENCE [LARGE SCALE GENOMIC DNA]</scope>
    <source>
        <strain evidence="4">KCTC 52168</strain>
    </source>
</reference>
<dbReference type="RefSeq" id="WP_377302862.1">
    <property type="nucleotide sequence ID" value="NZ_CP180191.1"/>
</dbReference>
<name>A0ABV7H5Y2_9BURK</name>
<sequence>MTPTLPTFRPRTSTLAAALALATLAPALCVQAQERDAAAALADLRMMADAAALMPLSLTGSAVQMAGTEMGSRRRVTGAPYCADAVSESAQILADGNRISRKTTTRLCRDGEGRTRQEIERNGNTRIFIHDPVARAQWALDPANKTAVRLDRGPNWQMGDPAARLQPMPGHDDEWRKYAERMREWAQQFRERVRGEASTTSTKPAAPAAPAAAADSTPTPVVISEVSTGPGGNTTVSREVRVYRIGDPNAMAPHSGPMPPMPPMPPMGAMQPMPPMPPMPANIQIFGGDGPMRFAPPRGEGVSTSLGSKEIEGVRANGERTTWTIEAGKIGNEKPINITRERWTSPDLMLTLLSRDFDPRAGESTYQLRNLKRGEPDANLFKVPAGYTVREAPRPPMPPMPPAAPAAPAQKG</sequence>
<keyword evidence="4" id="KW-1185">Reference proteome</keyword>
<accession>A0ABV7H5Y2</accession>
<evidence type="ECO:0000256" key="2">
    <source>
        <dbReference type="SAM" id="SignalP"/>
    </source>
</evidence>
<organism evidence="3 4">
    <name type="scientific">Piscinibacterium candidicorallinum</name>
    <dbReference type="NCBI Taxonomy" id="1793872"/>
    <lineage>
        <taxon>Bacteria</taxon>
        <taxon>Pseudomonadati</taxon>
        <taxon>Pseudomonadota</taxon>
        <taxon>Betaproteobacteria</taxon>
        <taxon>Burkholderiales</taxon>
        <taxon>Piscinibacterium</taxon>
    </lineage>
</organism>
<feature type="chain" id="PRO_5046634080" description="DUF4412 domain-containing protein" evidence="2">
    <location>
        <begin position="33"/>
        <end position="412"/>
    </location>
</feature>